<dbReference type="STRING" id="142842.SAMN02745118_02079"/>
<name>A0A1T4P9G4_9FIRM</name>
<proteinExistence type="predicted"/>
<dbReference type="PANTHER" id="PTHR43265:SF1">
    <property type="entry name" value="ESTERASE ESTD"/>
    <property type="match status" value="1"/>
</dbReference>
<accession>A0A1T4P9G4</accession>
<dbReference type="Proteomes" id="UP000190625">
    <property type="component" value="Unassembled WGS sequence"/>
</dbReference>
<protein>
    <recommendedName>
        <fullName evidence="1">Peptidase S9 prolyl oligopeptidase catalytic domain-containing protein</fullName>
    </recommendedName>
</protein>
<dbReference type="InterPro" id="IPR001375">
    <property type="entry name" value="Peptidase_S9_cat"/>
</dbReference>
<dbReference type="AlphaFoldDB" id="A0A1T4P9G4"/>
<dbReference type="InterPro" id="IPR029058">
    <property type="entry name" value="AB_hydrolase_fold"/>
</dbReference>
<reference evidence="3" key="1">
    <citation type="submission" date="2017-02" db="EMBL/GenBank/DDBJ databases">
        <authorList>
            <person name="Varghese N."/>
            <person name="Submissions S."/>
        </authorList>
    </citation>
    <scope>NUCLEOTIDE SEQUENCE [LARGE SCALE GENOMIC DNA]</scope>
    <source>
        <strain evidence="3">ATCC BAA-73</strain>
    </source>
</reference>
<dbReference type="Pfam" id="PF00326">
    <property type="entry name" value="Peptidase_S9"/>
    <property type="match status" value="1"/>
</dbReference>
<evidence type="ECO:0000313" key="2">
    <source>
        <dbReference type="EMBL" id="SJZ87967.1"/>
    </source>
</evidence>
<organism evidence="2 3">
    <name type="scientific">Selenihalanaerobacter shriftii</name>
    <dbReference type="NCBI Taxonomy" id="142842"/>
    <lineage>
        <taxon>Bacteria</taxon>
        <taxon>Bacillati</taxon>
        <taxon>Bacillota</taxon>
        <taxon>Clostridia</taxon>
        <taxon>Halanaerobiales</taxon>
        <taxon>Halobacteroidaceae</taxon>
        <taxon>Selenihalanaerobacter</taxon>
    </lineage>
</organism>
<dbReference type="EMBL" id="FUWM01000018">
    <property type="protein sequence ID" value="SJZ87967.1"/>
    <property type="molecule type" value="Genomic_DNA"/>
</dbReference>
<dbReference type="GO" id="GO:0052689">
    <property type="term" value="F:carboxylic ester hydrolase activity"/>
    <property type="evidence" value="ECO:0007669"/>
    <property type="project" value="TreeGrafter"/>
</dbReference>
<dbReference type="InterPro" id="IPR053145">
    <property type="entry name" value="AB_hydrolase_Est10"/>
</dbReference>
<dbReference type="RefSeq" id="WP_078810512.1">
    <property type="nucleotide sequence ID" value="NZ_FUWM01000018.1"/>
</dbReference>
<dbReference type="OrthoDB" id="9780269at2"/>
<dbReference type="GO" id="GO:0008236">
    <property type="term" value="F:serine-type peptidase activity"/>
    <property type="evidence" value="ECO:0007669"/>
    <property type="project" value="InterPro"/>
</dbReference>
<dbReference type="PANTHER" id="PTHR43265">
    <property type="entry name" value="ESTERASE ESTD"/>
    <property type="match status" value="1"/>
</dbReference>
<dbReference type="SUPFAM" id="SSF53474">
    <property type="entry name" value="alpha/beta-Hydrolases"/>
    <property type="match status" value="1"/>
</dbReference>
<sequence length="257" mass="28395">MEKPVLFGKGAKKMLGILHIPDCKTDYPKPAVILCHGFKGNKIGPHRIFVKMARNLAENGIVAFRFDYRGSGDSFGDFKETTISGQVEDALEAVELISQLDEVNSSQLGLLGLSLGGAVAACTAAKSQNIKALVLWSAVAEIQKVFLAQKPKDNALQTLDEQGYIDLDGSKLGKDFVNEINEINPLSRIKKYKNLLFLVHGSEDEVVPVENTEAYYDNSIAEECQKHIVAGADHTYNNSDWEEEVLNKTLQWLIENL</sequence>
<feature type="domain" description="Peptidase S9 prolyl oligopeptidase catalytic" evidence="1">
    <location>
        <begin position="56"/>
        <end position="256"/>
    </location>
</feature>
<evidence type="ECO:0000313" key="3">
    <source>
        <dbReference type="Proteomes" id="UP000190625"/>
    </source>
</evidence>
<dbReference type="Gene3D" id="3.40.50.1820">
    <property type="entry name" value="alpha/beta hydrolase"/>
    <property type="match status" value="1"/>
</dbReference>
<gene>
    <name evidence="2" type="ORF">SAMN02745118_02079</name>
</gene>
<evidence type="ECO:0000259" key="1">
    <source>
        <dbReference type="Pfam" id="PF00326"/>
    </source>
</evidence>
<dbReference type="GO" id="GO:0006508">
    <property type="term" value="P:proteolysis"/>
    <property type="evidence" value="ECO:0007669"/>
    <property type="project" value="InterPro"/>
</dbReference>
<keyword evidence="3" id="KW-1185">Reference proteome</keyword>